<dbReference type="AlphaFoldDB" id="A0AAV3Z7F1"/>
<accession>A0AAV3Z7F1</accession>
<dbReference type="Proteomes" id="UP000735302">
    <property type="component" value="Unassembled WGS sequence"/>
</dbReference>
<reference evidence="1 2" key="1">
    <citation type="journal article" date="2021" name="Elife">
        <title>Chloroplast acquisition without the gene transfer in kleptoplastic sea slugs, Plakobranchus ocellatus.</title>
        <authorList>
            <person name="Maeda T."/>
            <person name="Takahashi S."/>
            <person name="Yoshida T."/>
            <person name="Shimamura S."/>
            <person name="Takaki Y."/>
            <person name="Nagai Y."/>
            <person name="Toyoda A."/>
            <person name="Suzuki Y."/>
            <person name="Arimoto A."/>
            <person name="Ishii H."/>
            <person name="Satoh N."/>
            <person name="Nishiyama T."/>
            <person name="Hasebe M."/>
            <person name="Maruyama T."/>
            <person name="Minagawa J."/>
            <person name="Obokata J."/>
            <person name="Shigenobu S."/>
        </authorList>
    </citation>
    <scope>NUCLEOTIDE SEQUENCE [LARGE SCALE GENOMIC DNA]</scope>
</reference>
<name>A0AAV3Z7F1_9GAST</name>
<evidence type="ECO:0000313" key="2">
    <source>
        <dbReference type="Proteomes" id="UP000735302"/>
    </source>
</evidence>
<organism evidence="1 2">
    <name type="scientific">Plakobranchus ocellatus</name>
    <dbReference type="NCBI Taxonomy" id="259542"/>
    <lineage>
        <taxon>Eukaryota</taxon>
        <taxon>Metazoa</taxon>
        <taxon>Spiralia</taxon>
        <taxon>Lophotrochozoa</taxon>
        <taxon>Mollusca</taxon>
        <taxon>Gastropoda</taxon>
        <taxon>Heterobranchia</taxon>
        <taxon>Euthyneura</taxon>
        <taxon>Panpulmonata</taxon>
        <taxon>Sacoglossa</taxon>
        <taxon>Placobranchoidea</taxon>
        <taxon>Plakobranchidae</taxon>
        <taxon>Plakobranchus</taxon>
    </lineage>
</organism>
<gene>
    <name evidence="1" type="ORF">PoB_001690300</name>
</gene>
<sequence>MCSSLDIVSLLQGDLKLLGFCDATVSVVDSNSHPPSYSSCRSLRASASHCAFNVSLADHARGGKSDIHTDSAGQLTSLALGTGSAEGEILDFCYWHVQLAQERLEIEGGGGRGAVREERRMGGGMIR</sequence>
<keyword evidence="2" id="KW-1185">Reference proteome</keyword>
<protein>
    <submittedName>
        <fullName evidence="1">Uncharacterized protein</fullName>
    </submittedName>
</protein>
<evidence type="ECO:0000313" key="1">
    <source>
        <dbReference type="EMBL" id="GFN90397.1"/>
    </source>
</evidence>
<comment type="caution">
    <text evidence="1">The sequence shown here is derived from an EMBL/GenBank/DDBJ whole genome shotgun (WGS) entry which is preliminary data.</text>
</comment>
<proteinExistence type="predicted"/>
<dbReference type="EMBL" id="BLXT01002034">
    <property type="protein sequence ID" value="GFN90397.1"/>
    <property type="molecule type" value="Genomic_DNA"/>
</dbReference>